<protein>
    <submittedName>
        <fullName evidence="2">Uncharacterized protein</fullName>
    </submittedName>
</protein>
<accession>A0A9Q7V1B3</accession>
<name>A0A9Q7V1B3_9BURK</name>
<reference evidence="2 3" key="1">
    <citation type="submission" date="2018-01" db="EMBL/GenBank/DDBJ databases">
        <authorList>
            <person name="Clerissi C."/>
        </authorList>
    </citation>
    <scope>NUCLEOTIDE SEQUENCE [LARGE SCALE GENOMIC DNA]</scope>
    <source>
        <strain evidence="2">Cupriavidus taiwanensis SWF 66322</strain>
        <plasmid evidence="3">cbm2636_mp</plasmid>
    </source>
</reference>
<proteinExistence type="predicted"/>
<evidence type="ECO:0000256" key="1">
    <source>
        <dbReference type="SAM" id="MobiDB-lite"/>
    </source>
</evidence>
<gene>
    <name evidence="2" type="ORF">CBM2636_MP21312</name>
</gene>
<dbReference type="AlphaFoldDB" id="A0A9Q7V1B3"/>
<sequence>MGVFSAVSALRRSAWQAPEFVSPGVAPIGTWESGQCEAKPQSPANFARSESMPATL</sequence>
<geneLocation type="plasmid" evidence="3">
    <name>cbm2636_mp</name>
</geneLocation>
<keyword evidence="2" id="KW-0614">Plasmid</keyword>
<dbReference type="Proteomes" id="UP000254259">
    <property type="component" value="Plasmid CBM2636_mp"/>
</dbReference>
<evidence type="ECO:0000313" key="3">
    <source>
        <dbReference type="Proteomes" id="UP000254259"/>
    </source>
</evidence>
<evidence type="ECO:0000313" key="2">
    <source>
        <dbReference type="EMBL" id="SPD68462.1"/>
    </source>
</evidence>
<feature type="region of interest" description="Disordered" evidence="1">
    <location>
        <begin position="34"/>
        <end position="56"/>
    </location>
</feature>
<dbReference type="EMBL" id="LT984814">
    <property type="protein sequence ID" value="SPD68462.1"/>
    <property type="molecule type" value="Genomic_DNA"/>
</dbReference>
<organism evidence="2 3">
    <name type="scientific">Cupriavidus taiwanensis</name>
    <dbReference type="NCBI Taxonomy" id="164546"/>
    <lineage>
        <taxon>Bacteria</taxon>
        <taxon>Pseudomonadati</taxon>
        <taxon>Pseudomonadota</taxon>
        <taxon>Betaproteobacteria</taxon>
        <taxon>Burkholderiales</taxon>
        <taxon>Burkholderiaceae</taxon>
        <taxon>Cupriavidus</taxon>
    </lineage>
</organism>